<sequence length="162" mass="17467">MAGTPSRPVPSLPTLQEPAHNLPELPMVGEAMARQPLEQPTQPREPEDTVPKPVYFRKGDFGKYGMSRDCRGCEVAAQNLPWRAVHNNECTRIAAAMAADSDDATRVAAASKREDVFLVRTLERADSKKRKAQTESASSSSDAAPPMNPGGDAPTAEVLQTP</sequence>
<feature type="region of interest" description="Disordered" evidence="1">
    <location>
        <begin position="123"/>
        <end position="162"/>
    </location>
</feature>
<gene>
    <name evidence="2" type="ORF">PGLA1383_LOCUS10533</name>
</gene>
<feature type="non-terminal residue" evidence="2">
    <location>
        <position position="162"/>
    </location>
</feature>
<name>A0A813E2K0_POLGL</name>
<feature type="region of interest" description="Disordered" evidence="1">
    <location>
        <begin position="1"/>
        <end position="55"/>
    </location>
</feature>
<dbReference type="Proteomes" id="UP000654075">
    <property type="component" value="Unassembled WGS sequence"/>
</dbReference>
<proteinExistence type="predicted"/>
<keyword evidence="3" id="KW-1185">Reference proteome</keyword>
<organism evidence="2 3">
    <name type="scientific">Polarella glacialis</name>
    <name type="common">Dinoflagellate</name>
    <dbReference type="NCBI Taxonomy" id="89957"/>
    <lineage>
        <taxon>Eukaryota</taxon>
        <taxon>Sar</taxon>
        <taxon>Alveolata</taxon>
        <taxon>Dinophyceae</taxon>
        <taxon>Suessiales</taxon>
        <taxon>Suessiaceae</taxon>
        <taxon>Polarella</taxon>
    </lineage>
</organism>
<dbReference type="EMBL" id="CAJNNV010005271">
    <property type="protein sequence ID" value="CAE8591872.1"/>
    <property type="molecule type" value="Genomic_DNA"/>
</dbReference>
<protein>
    <submittedName>
        <fullName evidence="2">Uncharacterized protein</fullName>
    </submittedName>
</protein>
<evidence type="ECO:0000313" key="2">
    <source>
        <dbReference type="EMBL" id="CAE8591872.1"/>
    </source>
</evidence>
<evidence type="ECO:0000313" key="3">
    <source>
        <dbReference type="Proteomes" id="UP000654075"/>
    </source>
</evidence>
<accession>A0A813E2K0</accession>
<evidence type="ECO:0000256" key="1">
    <source>
        <dbReference type="SAM" id="MobiDB-lite"/>
    </source>
</evidence>
<dbReference type="AlphaFoldDB" id="A0A813E2K0"/>
<comment type="caution">
    <text evidence="2">The sequence shown here is derived from an EMBL/GenBank/DDBJ whole genome shotgun (WGS) entry which is preliminary data.</text>
</comment>
<reference evidence="2" key="1">
    <citation type="submission" date="2021-02" db="EMBL/GenBank/DDBJ databases">
        <authorList>
            <person name="Dougan E. K."/>
            <person name="Rhodes N."/>
            <person name="Thang M."/>
            <person name="Chan C."/>
        </authorList>
    </citation>
    <scope>NUCLEOTIDE SEQUENCE</scope>
</reference>